<accession>A0A975BKM0</accession>
<sequence length="58" mass="6812">MIISTHKTQSRRTPPEKQSLTEKHEPKKVRSAEDEIGELFEMLDTPEWNEAFEYLAAH</sequence>
<dbReference type="AlphaFoldDB" id="A0A975BKM0"/>
<proteinExistence type="predicted"/>
<gene>
    <name evidence="2" type="ORF">dnm_033370</name>
</gene>
<evidence type="ECO:0000313" key="2">
    <source>
        <dbReference type="EMBL" id="QTA87307.1"/>
    </source>
</evidence>
<evidence type="ECO:0000313" key="3">
    <source>
        <dbReference type="Proteomes" id="UP000663722"/>
    </source>
</evidence>
<protein>
    <submittedName>
        <fullName evidence="2">Uncharacterized protein</fullName>
    </submittedName>
</protein>
<evidence type="ECO:0000256" key="1">
    <source>
        <dbReference type="SAM" id="MobiDB-lite"/>
    </source>
</evidence>
<keyword evidence="3" id="KW-1185">Reference proteome</keyword>
<dbReference type="RefSeq" id="WP_207682551.1">
    <property type="nucleotide sequence ID" value="NZ_CP061800.1"/>
</dbReference>
<name>A0A975BKM0_9BACT</name>
<dbReference type="Proteomes" id="UP000663722">
    <property type="component" value="Chromosome"/>
</dbReference>
<feature type="compositionally biased region" description="Basic and acidic residues" evidence="1">
    <location>
        <begin position="13"/>
        <end position="32"/>
    </location>
</feature>
<dbReference type="KEGG" id="dmm:dnm_033370"/>
<dbReference type="EMBL" id="CP061800">
    <property type="protein sequence ID" value="QTA87307.1"/>
    <property type="molecule type" value="Genomic_DNA"/>
</dbReference>
<organism evidence="2 3">
    <name type="scientific">Desulfonema magnum</name>
    <dbReference type="NCBI Taxonomy" id="45655"/>
    <lineage>
        <taxon>Bacteria</taxon>
        <taxon>Pseudomonadati</taxon>
        <taxon>Thermodesulfobacteriota</taxon>
        <taxon>Desulfobacteria</taxon>
        <taxon>Desulfobacterales</taxon>
        <taxon>Desulfococcaceae</taxon>
        <taxon>Desulfonema</taxon>
    </lineage>
</organism>
<feature type="region of interest" description="Disordered" evidence="1">
    <location>
        <begin position="1"/>
        <end position="32"/>
    </location>
</feature>
<reference evidence="2" key="1">
    <citation type="journal article" date="2021" name="Microb. Physiol.">
        <title>Proteogenomic Insights into the Physiology of Marine, Sulfate-Reducing, Filamentous Desulfonema limicola and Desulfonema magnum.</title>
        <authorList>
            <person name="Schnaars V."/>
            <person name="Wohlbrand L."/>
            <person name="Scheve S."/>
            <person name="Hinrichs C."/>
            <person name="Reinhardt R."/>
            <person name="Rabus R."/>
        </authorList>
    </citation>
    <scope>NUCLEOTIDE SEQUENCE</scope>
    <source>
        <strain evidence="2">4be13</strain>
    </source>
</reference>